<proteinExistence type="predicted"/>
<sequence>MSHHYGTSMCARTRVGSLWLFTMPSIAVIAARGSIDKFATVSLRTLPSTRNVGPGNTEPTWISKAGCSARHGGAVHQV</sequence>
<dbReference type="Proteomes" id="UP000273307">
    <property type="component" value="Unassembled WGS sequence"/>
</dbReference>
<name>A0A498Q978_9MYCO</name>
<gene>
    <name evidence="1" type="ORF">LAUMK136_04421</name>
</gene>
<dbReference type="AlphaFoldDB" id="A0A498Q978"/>
<evidence type="ECO:0000313" key="1">
    <source>
        <dbReference type="EMBL" id="VBA42126.1"/>
    </source>
</evidence>
<organism evidence="1 2">
    <name type="scientific">Mycobacterium attenuatum</name>
    <dbReference type="NCBI Taxonomy" id="2341086"/>
    <lineage>
        <taxon>Bacteria</taxon>
        <taxon>Bacillati</taxon>
        <taxon>Actinomycetota</taxon>
        <taxon>Actinomycetes</taxon>
        <taxon>Mycobacteriales</taxon>
        <taxon>Mycobacteriaceae</taxon>
        <taxon>Mycobacterium</taxon>
    </lineage>
</organism>
<protein>
    <submittedName>
        <fullName evidence="1">Uncharacterized protein</fullName>
    </submittedName>
</protein>
<reference evidence="1 2" key="1">
    <citation type="submission" date="2018-09" db="EMBL/GenBank/DDBJ databases">
        <authorList>
            <person name="Tagini F."/>
        </authorList>
    </citation>
    <scope>NUCLEOTIDE SEQUENCE [LARGE SCALE GENOMIC DNA]</scope>
    <source>
        <strain evidence="1 2">MK136</strain>
    </source>
</reference>
<evidence type="ECO:0000313" key="2">
    <source>
        <dbReference type="Proteomes" id="UP000273307"/>
    </source>
</evidence>
<keyword evidence="2" id="KW-1185">Reference proteome</keyword>
<dbReference type="EMBL" id="UPHP01000119">
    <property type="protein sequence ID" value="VBA42126.1"/>
    <property type="molecule type" value="Genomic_DNA"/>
</dbReference>
<accession>A0A498Q978</accession>